<organism evidence="1 2">
    <name type="scientific">Halogranum gelatinilyticum</name>
    <dbReference type="NCBI Taxonomy" id="660521"/>
    <lineage>
        <taxon>Archaea</taxon>
        <taxon>Methanobacteriati</taxon>
        <taxon>Methanobacteriota</taxon>
        <taxon>Stenosarchaea group</taxon>
        <taxon>Halobacteria</taxon>
        <taxon>Halobacteriales</taxon>
        <taxon>Haloferacaceae</taxon>
    </lineage>
</organism>
<accession>A0A1G9THK8</accession>
<evidence type="ECO:0000313" key="2">
    <source>
        <dbReference type="Proteomes" id="UP000199451"/>
    </source>
</evidence>
<sequence>MSYIATEQDLARTYKTPGYADPYDCVEDYRRVMRYASKHPNKGSQAVSTRVDLPRSRIRPWMDGAKPDAVRGIDAAVGREWLPLEADSRMFGPMVELVAWVFSGGSINDRWVPHFSTNAREEQSVIRRTLEEVGVSAKIVERGTGRATEVVPGQDASVLGRLLHVLGAPIGVKNSDTKLTLPIWLPSASTGVRRRFAEVYLQNRGHQFEDKDTVTFRESRCEQYLSELANFLADVADAPVRVNGSNVVVSAEAARNLGVSRRFA</sequence>
<keyword evidence="2" id="KW-1185">Reference proteome</keyword>
<dbReference type="RefSeq" id="WP_089696693.1">
    <property type="nucleotide sequence ID" value="NZ_FNHL01000002.1"/>
</dbReference>
<protein>
    <recommendedName>
        <fullName evidence="3">DOD-type homing endonuclease domain-containing protein</fullName>
    </recommendedName>
</protein>
<gene>
    <name evidence="1" type="ORF">SAMN04487949_1772</name>
</gene>
<dbReference type="AlphaFoldDB" id="A0A1G9THK8"/>
<proteinExistence type="predicted"/>
<dbReference type="OrthoDB" id="200049at2157"/>
<dbReference type="EMBL" id="FNHL01000002">
    <property type="protein sequence ID" value="SDM47038.1"/>
    <property type="molecule type" value="Genomic_DNA"/>
</dbReference>
<name>A0A1G9THK8_9EURY</name>
<reference evidence="2" key="1">
    <citation type="submission" date="2016-10" db="EMBL/GenBank/DDBJ databases">
        <authorList>
            <person name="Varghese N."/>
            <person name="Submissions S."/>
        </authorList>
    </citation>
    <scope>NUCLEOTIDE SEQUENCE [LARGE SCALE GENOMIC DNA]</scope>
    <source>
        <strain evidence="2">CGMCC 1.10119</strain>
    </source>
</reference>
<dbReference type="STRING" id="660521.SAMN04487949_1772"/>
<dbReference type="Proteomes" id="UP000199451">
    <property type="component" value="Unassembled WGS sequence"/>
</dbReference>
<evidence type="ECO:0008006" key="3">
    <source>
        <dbReference type="Google" id="ProtNLM"/>
    </source>
</evidence>
<evidence type="ECO:0000313" key="1">
    <source>
        <dbReference type="EMBL" id="SDM47038.1"/>
    </source>
</evidence>